<sequence>MFAYIVRRLVYGMITLLVLSALVFMLVQFGGGSPLDRLKLNPRMANVIQKLTVKYGLDLPLWQQYFKWLTGFISPDRFVVLGASAWIAFSSVLAATVGLLFTKIKATWWRPLRAFGILVMWVSFFWFAKSRIDFAMAWGDSFRGDGPVWDLVFGAAGATFRLGVTALMLALVIGLPLGVFQAVRQYSFFDQVGTLGSFIAFSTPIFIVATGLQVMLAFYLERWTGLKLFFTVGMTQVGYRDLGRLAQIGDIVRHLALPALSIALISIAGYARFQRAAMLEVLHSDYLRTAKSKGLPRRTVLVKHALRNALLPIVTIVTLDVAGIIGGAIITESIFGWPGVGRLYIGAINAVDYPVIMAIVMVIGMGIVFMNIIADILYGVLDPRVRYE</sequence>
<evidence type="ECO:0000256" key="4">
    <source>
        <dbReference type="ARBA" id="ARBA00022692"/>
    </source>
</evidence>
<feature type="transmembrane region" description="Helical" evidence="7">
    <location>
        <begin position="152"/>
        <end position="180"/>
    </location>
</feature>
<dbReference type="CDD" id="cd06261">
    <property type="entry name" value="TM_PBP2"/>
    <property type="match status" value="1"/>
</dbReference>
<dbReference type="PROSITE" id="PS50928">
    <property type="entry name" value="ABC_TM1"/>
    <property type="match status" value="1"/>
</dbReference>
<name>A0A3B0SBE8_9ZZZZ</name>
<protein>
    <submittedName>
        <fullName evidence="9">Oligopeptide transport system permease protein OppB (TC 3.A.1.5.1)</fullName>
    </submittedName>
</protein>
<feature type="transmembrane region" description="Helical" evidence="7">
    <location>
        <begin position="355"/>
        <end position="381"/>
    </location>
</feature>
<evidence type="ECO:0000256" key="6">
    <source>
        <dbReference type="ARBA" id="ARBA00023136"/>
    </source>
</evidence>
<dbReference type="Gene3D" id="1.10.3720.10">
    <property type="entry name" value="MetI-like"/>
    <property type="match status" value="1"/>
</dbReference>
<keyword evidence="2" id="KW-0813">Transport</keyword>
<evidence type="ECO:0000313" key="9">
    <source>
        <dbReference type="EMBL" id="VAW03521.1"/>
    </source>
</evidence>
<evidence type="ECO:0000256" key="2">
    <source>
        <dbReference type="ARBA" id="ARBA00022448"/>
    </source>
</evidence>
<dbReference type="InterPro" id="IPR045621">
    <property type="entry name" value="BPD_transp_1_N"/>
</dbReference>
<keyword evidence="5 7" id="KW-1133">Transmembrane helix</keyword>
<dbReference type="SUPFAM" id="SSF161098">
    <property type="entry name" value="MetI-like"/>
    <property type="match status" value="1"/>
</dbReference>
<proteinExistence type="predicted"/>
<dbReference type="Pfam" id="PF19300">
    <property type="entry name" value="BPD_transp_1_N"/>
    <property type="match status" value="1"/>
</dbReference>
<feature type="transmembrane region" description="Helical" evidence="7">
    <location>
        <begin position="192"/>
        <end position="220"/>
    </location>
</feature>
<reference evidence="9" key="1">
    <citation type="submission" date="2018-06" db="EMBL/GenBank/DDBJ databases">
        <authorList>
            <person name="Zhirakovskaya E."/>
        </authorList>
    </citation>
    <scope>NUCLEOTIDE SEQUENCE</scope>
</reference>
<feature type="transmembrane region" description="Helical" evidence="7">
    <location>
        <begin position="309"/>
        <end position="335"/>
    </location>
</feature>
<dbReference type="GO" id="GO:0005886">
    <property type="term" value="C:plasma membrane"/>
    <property type="evidence" value="ECO:0007669"/>
    <property type="project" value="UniProtKB-SubCell"/>
</dbReference>
<keyword evidence="6 7" id="KW-0472">Membrane</keyword>
<evidence type="ECO:0000259" key="8">
    <source>
        <dbReference type="PROSITE" id="PS50928"/>
    </source>
</evidence>
<keyword evidence="3" id="KW-1003">Cell membrane</keyword>
<dbReference type="GO" id="GO:0055085">
    <property type="term" value="P:transmembrane transport"/>
    <property type="evidence" value="ECO:0007669"/>
    <property type="project" value="InterPro"/>
</dbReference>
<evidence type="ECO:0000256" key="5">
    <source>
        <dbReference type="ARBA" id="ARBA00022989"/>
    </source>
</evidence>
<feature type="transmembrane region" description="Helical" evidence="7">
    <location>
        <begin position="9"/>
        <end position="30"/>
    </location>
</feature>
<feature type="transmembrane region" description="Helical" evidence="7">
    <location>
        <begin position="114"/>
        <end position="132"/>
    </location>
</feature>
<dbReference type="InterPro" id="IPR000515">
    <property type="entry name" value="MetI-like"/>
</dbReference>
<dbReference type="PANTHER" id="PTHR43163:SF6">
    <property type="entry name" value="DIPEPTIDE TRANSPORT SYSTEM PERMEASE PROTEIN DPPB-RELATED"/>
    <property type="match status" value="1"/>
</dbReference>
<feature type="transmembrane region" description="Helical" evidence="7">
    <location>
        <begin position="78"/>
        <end position="102"/>
    </location>
</feature>
<dbReference type="Pfam" id="PF00528">
    <property type="entry name" value="BPD_transp_1"/>
    <property type="match status" value="1"/>
</dbReference>
<comment type="subcellular location">
    <subcellularLocation>
        <location evidence="1">Cell membrane</location>
        <topology evidence="1">Multi-pass membrane protein</topology>
    </subcellularLocation>
</comment>
<feature type="domain" description="ABC transmembrane type-1" evidence="8">
    <location>
        <begin position="156"/>
        <end position="374"/>
    </location>
</feature>
<organism evidence="9">
    <name type="scientific">hydrothermal vent metagenome</name>
    <dbReference type="NCBI Taxonomy" id="652676"/>
    <lineage>
        <taxon>unclassified sequences</taxon>
        <taxon>metagenomes</taxon>
        <taxon>ecological metagenomes</taxon>
    </lineage>
</organism>
<gene>
    <name evidence="9" type="ORF">MNBD_ACTINO02-2576</name>
</gene>
<evidence type="ECO:0000256" key="1">
    <source>
        <dbReference type="ARBA" id="ARBA00004651"/>
    </source>
</evidence>
<keyword evidence="4 7" id="KW-0812">Transmembrane</keyword>
<dbReference type="AlphaFoldDB" id="A0A3B0SBE8"/>
<evidence type="ECO:0000256" key="7">
    <source>
        <dbReference type="SAM" id="Phobius"/>
    </source>
</evidence>
<evidence type="ECO:0000256" key="3">
    <source>
        <dbReference type="ARBA" id="ARBA00022475"/>
    </source>
</evidence>
<accession>A0A3B0SBE8</accession>
<dbReference type="PANTHER" id="PTHR43163">
    <property type="entry name" value="DIPEPTIDE TRANSPORT SYSTEM PERMEASE PROTEIN DPPB-RELATED"/>
    <property type="match status" value="1"/>
</dbReference>
<dbReference type="InterPro" id="IPR035906">
    <property type="entry name" value="MetI-like_sf"/>
</dbReference>
<feature type="transmembrane region" description="Helical" evidence="7">
    <location>
        <begin position="251"/>
        <end position="271"/>
    </location>
</feature>
<dbReference type="EMBL" id="UOEK01000262">
    <property type="protein sequence ID" value="VAW03521.1"/>
    <property type="molecule type" value="Genomic_DNA"/>
</dbReference>